<accession>A0A0C3F074</accession>
<dbReference type="InterPro" id="IPR019775">
    <property type="entry name" value="WD40_repeat_CS"/>
</dbReference>
<evidence type="ECO:0000259" key="4">
    <source>
        <dbReference type="Pfam" id="PF23414"/>
    </source>
</evidence>
<dbReference type="SMART" id="SM00320">
    <property type="entry name" value="WD40"/>
    <property type="match status" value="8"/>
</dbReference>
<dbReference type="InterPro" id="IPR015943">
    <property type="entry name" value="WD40/YVTN_repeat-like_dom_sf"/>
</dbReference>
<feature type="repeat" description="WD" evidence="3">
    <location>
        <begin position="784"/>
        <end position="818"/>
    </location>
</feature>
<feature type="repeat" description="WD" evidence="3">
    <location>
        <begin position="607"/>
        <end position="648"/>
    </location>
</feature>
<dbReference type="Gene3D" id="2.130.10.10">
    <property type="entry name" value="YVTN repeat-like/Quinoprotein amine dehydrogenase"/>
    <property type="match status" value="4"/>
</dbReference>
<feature type="repeat" description="WD" evidence="3">
    <location>
        <begin position="656"/>
        <end position="690"/>
    </location>
</feature>
<feature type="repeat" description="WD" evidence="3">
    <location>
        <begin position="735"/>
        <end position="776"/>
    </location>
</feature>
<dbReference type="Pfam" id="PF00400">
    <property type="entry name" value="WD40"/>
    <property type="match status" value="2"/>
</dbReference>
<sequence length="950" mass="104990">CMEGTRENVLKEIDQWLDDANAPNVLWLNGCPGVGKSAIASSLISRLTERRRLGSSFFFKRGDIMLSDPAAVWRTIAYDLAQHNTTFADNLVEILKGRTILHKRPDVALHFKFLIEIPLTKSYDQSPCRDIPVIVIDALDECNSEGPRGAQKRHFLHTLTQWSRLSHRFKLIITGRDERIIPESFRDICMQMALPTGDSVSSDANKDIRHFFQERFAKIRDSLSPRWEWKRVLDVLTARAAGLFIWAETVVKFVDQGLPIERLELALDGDLGGGSDITKLYQQVLQLSFAEAKGRTLEVFRLVVGAIVLAKGSICCSDVQQLVLEPDSSVKFILDKLSSVVFVVDPEESIQIGHMSFSEFLCDRERCPAEFFINRDQQSQQLALSCFRLMKHGLKFNICDLETSHLLNDEVKDLSQKTETHISPALLYSCRFWAAHLRGTTFQSDIHTAVIKEVKDFLYVRLLFWLEVMSLKKEVSAANVALLTLAYWIQGFDKKLAYIAQDCSRFVVNFFVPISRSTPHIYISALPFSPLECFVGKQYRPLFPDTLSTLSGADENWPAVINVFRGHTRSVYGISFSPDGKRLASGSGDHTIRIWDSQTGDTVAGPFEGHTEQVWCVAFSPDGKMVASGSGDRTIRLWDSRTGQTVKIPFDCHAIVWSVAFSPDGRRLASGSADETIRIWDTVTGETVAGPFKGHTGSIWSVAFSPDGKTVASGSGDQTVRIWDSITGETVAGPFEGHTEQVWSVAFSPDGRTVASGSGDQTVRIWDAMTGKQVMGPFTGQTSVWSVAFSPDGRRVASGSADEIIHIWNLETGDTVTDPLEGHTGSVWSVAFSLDGKIVASGSEDHTIRLSYSETGATTSGDFEGKITPLSSGTVSPDDHSVASSSCNCMVRVLDATTGHIVAGPFEGHTDVVFSVTSSLNDKRAASDFHDVKLHFWNAETNLVSASPFR</sequence>
<dbReference type="PANTHER" id="PTHR22847">
    <property type="entry name" value="WD40 REPEAT PROTEIN"/>
    <property type="match status" value="1"/>
</dbReference>
<feature type="non-terminal residue" evidence="6">
    <location>
        <position position="1"/>
    </location>
</feature>
<evidence type="ECO:0000259" key="5">
    <source>
        <dbReference type="Pfam" id="PF24883"/>
    </source>
</evidence>
<feature type="non-terminal residue" evidence="6">
    <location>
        <position position="950"/>
    </location>
</feature>
<dbReference type="PROSITE" id="PS50082">
    <property type="entry name" value="WD_REPEATS_2"/>
    <property type="match status" value="7"/>
</dbReference>
<dbReference type="OrthoDB" id="538223at2759"/>
<evidence type="ECO:0000256" key="1">
    <source>
        <dbReference type="ARBA" id="ARBA00022574"/>
    </source>
</evidence>
<dbReference type="CDD" id="cd00200">
    <property type="entry name" value="WD40"/>
    <property type="match status" value="1"/>
</dbReference>
<protein>
    <submittedName>
        <fullName evidence="6">Uncharacterized protein</fullName>
    </submittedName>
</protein>
<feature type="domain" description="EML-like second beta-propeller" evidence="4">
    <location>
        <begin position="614"/>
        <end position="778"/>
    </location>
</feature>
<reference evidence="6 7" key="1">
    <citation type="submission" date="2014-04" db="EMBL/GenBank/DDBJ databases">
        <authorList>
            <consortium name="DOE Joint Genome Institute"/>
            <person name="Kuo A."/>
            <person name="Tarkka M."/>
            <person name="Buscot F."/>
            <person name="Kohler A."/>
            <person name="Nagy L.G."/>
            <person name="Floudas D."/>
            <person name="Copeland A."/>
            <person name="Barry K.W."/>
            <person name="Cichocki N."/>
            <person name="Veneault-Fourrey C."/>
            <person name="LaButti K."/>
            <person name="Lindquist E.A."/>
            <person name="Lipzen A."/>
            <person name="Lundell T."/>
            <person name="Morin E."/>
            <person name="Murat C."/>
            <person name="Sun H."/>
            <person name="Tunlid A."/>
            <person name="Henrissat B."/>
            <person name="Grigoriev I.V."/>
            <person name="Hibbett D.S."/>
            <person name="Martin F."/>
            <person name="Nordberg H.P."/>
            <person name="Cantor M.N."/>
            <person name="Hua S.X."/>
        </authorList>
    </citation>
    <scope>NUCLEOTIDE SEQUENCE [LARGE SCALE GENOMIC DNA]</scope>
    <source>
        <strain evidence="6 7">F 1598</strain>
    </source>
</reference>
<dbReference type="InParanoid" id="A0A0C3F074"/>
<dbReference type="SUPFAM" id="SSF52540">
    <property type="entry name" value="P-loop containing nucleoside triphosphate hydrolases"/>
    <property type="match status" value="1"/>
</dbReference>
<dbReference type="GO" id="GO:1990234">
    <property type="term" value="C:transferase complex"/>
    <property type="evidence" value="ECO:0007669"/>
    <property type="project" value="UniProtKB-ARBA"/>
</dbReference>
<feature type="repeat" description="WD" evidence="3">
    <location>
        <begin position="820"/>
        <end position="850"/>
    </location>
</feature>
<dbReference type="InterPro" id="IPR011047">
    <property type="entry name" value="Quinoprotein_ADH-like_sf"/>
</dbReference>
<feature type="repeat" description="WD" evidence="3">
    <location>
        <begin position="564"/>
        <end position="605"/>
    </location>
</feature>
<feature type="repeat" description="WD" evidence="3">
    <location>
        <begin position="692"/>
        <end position="733"/>
    </location>
</feature>
<name>A0A0C3F074_PILCF</name>
<dbReference type="InterPro" id="IPR020472">
    <property type="entry name" value="WD40_PAC1"/>
</dbReference>
<dbReference type="Proteomes" id="UP000054166">
    <property type="component" value="Unassembled WGS sequence"/>
</dbReference>
<evidence type="ECO:0000256" key="3">
    <source>
        <dbReference type="PROSITE-ProRule" id="PRU00221"/>
    </source>
</evidence>
<reference evidence="7" key="2">
    <citation type="submission" date="2015-01" db="EMBL/GenBank/DDBJ databases">
        <title>Evolutionary Origins and Diversification of the Mycorrhizal Mutualists.</title>
        <authorList>
            <consortium name="DOE Joint Genome Institute"/>
            <consortium name="Mycorrhizal Genomics Consortium"/>
            <person name="Kohler A."/>
            <person name="Kuo A."/>
            <person name="Nagy L.G."/>
            <person name="Floudas D."/>
            <person name="Copeland A."/>
            <person name="Barry K.W."/>
            <person name="Cichocki N."/>
            <person name="Veneault-Fourrey C."/>
            <person name="LaButti K."/>
            <person name="Lindquist E.A."/>
            <person name="Lipzen A."/>
            <person name="Lundell T."/>
            <person name="Morin E."/>
            <person name="Murat C."/>
            <person name="Riley R."/>
            <person name="Ohm R."/>
            <person name="Sun H."/>
            <person name="Tunlid A."/>
            <person name="Henrissat B."/>
            <person name="Grigoriev I.V."/>
            <person name="Hibbett D.S."/>
            <person name="Martin F."/>
        </authorList>
    </citation>
    <scope>NUCLEOTIDE SEQUENCE [LARGE SCALE GENOMIC DNA]</scope>
    <source>
        <strain evidence="7">F 1598</strain>
    </source>
</reference>
<dbReference type="HOGENOM" id="CLU_000288_6_0_1"/>
<evidence type="ECO:0000313" key="6">
    <source>
        <dbReference type="EMBL" id="KIM78170.1"/>
    </source>
</evidence>
<dbReference type="Gene3D" id="3.40.50.300">
    <property type="entry name" value="P-loop containing nucleotide triphosphate hydrolases"/>
    <property type="match status" value="1"/>
</dbReference>
<feature type="domain" description="Nephrocystin 3-like N-terminal" evidence="5">
    <location>
        <begin position="5"/>
        <end position="176"/>
    </location>
</feature>
<evidence type="ECO:0000256" key="2">
    <source>
        <dbReference type="ARBA" id="ARBA00022737"/>
    </source>
</evidence>
<keyword evidence="2" id="KW-0677">Repeat</keyword>
<dbReference type="InterPro" id="IPR056884">
    <property type="entry name" value="NPHP3-like_N"/>
</dbReference>
<dbReference type="PRINTS" id="PR00320">
    <property type="entry name" value="GPROTEINBRPT"/>
</dbReference>
<dbReference type="PANTHER" id="PTHR22847:SF637">
    <property type="entry name" value="WD REPEAT DOMAIN 5B"/>
    <property type="match status" value="1"/>
</dbReference>
<organism evidence="6 7">
    <name type="scientific">Piloderma croceum (strain F 1598)</name>
    <dbReference type="NCBI Taxonomy" id="765440"/>
    <lineage>
        <taxon>Eukaryota</taxon>
        <taxon>Fungi</taxon>
        <taxon>Dikarya</taxon>
        <taxon>Basidiomycota</taxon>
        <taxon>Agaricomycotina</taxon>
        <taxon>Agaricomycetes</taxon>
        <taxon>Agaricomycetidae</taxon>
        <taxon>Atheliales</taxon>
        <taxon>Atheliaceae</taxon>
        <taxon>Piloderma</taxon>
    </lineage>
</organism>
<evidence type="ECO:0000313" key="7">
    <source>
        <dbReference type="Proteomes" id="UP000054166"/>
    </source>
</evidence>
<keyword evidence="7" id="KW-1185">Reference proteome</keyword>
<dbReference type="PROSITE" id="PS00678">
    <property type="entry name" value="WD_REPEATS_1"/>
    <property type="match status" value="3"/>
</dbReference>
<proteinExistence type="predicted"/>
<dbReference type="InterPro" id="IPR001680">
    <property type="entry name" value="WD40_rpt"/>
</dbReference>
<dbReference type="STRING" id="765440.A0A0C3F074"/>
<dbReference type="Pfam" id="PF23414">
    <property type="entry name" value="Beta-prop_EML_2"/>
    <property type="match status" value="1"/>
</dbReference>
<dbReference type="SUPFAM" id="SSF50978">
    <property type="entry name" value="WD40 repeat-like"/>
    <property type="match status" value="1"/>
</dbReference>
<dbReference type="PROSITE" id="PS50294">
    <property type="entry name" value="WD_REPEATS_REGION"/>
    <property type="match status" value="7"/>
</dbReference>
<dbReference type="SUPFAM" id="SSF50998">
    <property type="entry name" value="Quinoprotein alcohol dehydrogenase-like"/>
    <property type="match status" value="1"/>
</dbReference>
<dbReference type="AlphaFoldDB" id="A0A0C3F074"/>
<dbReference type="InterPro" id="IPR027417">
    <property type="entry name" value="P-loop_NTPase"/>
</dbReference>
<dbReference type="InterPro" id="IPR036322">
    <property type="entry name" value="WD40_repeat_dom_sf"/>
</dbReference>
<dbReference type="InterPro" id="IPR055442">
    <property type="entry name" value="Beta-prop_EML-like_2nd"/>
</dbReference>
<keyword evidence="1 3" id="KW-0853">WD repeat</keyword>
<dbReference type="EMBL" id="KN833018">
    <property type="protein sequence ID" value="KIM78170.1"/>
    <property type="molecule type" value="Genomic_DNA"/>
</dbReference>
<dbReference type="Pfam" id="PF24883">
    <property type="entry name" value="NPHP3_N"/>
    <property type="match status" value="1"/>
</dbReference>
<gene>
    <name evidence="6" type="ORF">PILCRDRAFT_51377</name>
</gene>